<name>A0A699HXS5_TANCI</name>
<evidence type="ECO:0000256" key="1">
    <source>
        <dbReference type="SAM" id="MobiDB-lite"/>
    </source>
</evidence>
<comment type="caution">
    <text evidence="3">The sequence shown here is derived from an EMBL/GenBank/DDBJ whole genome shotgun (WGS) entry which is preliminary data.</text>
</comment>
<dbReference type="InterPro" id="IPR013103">
    <property type="entry name" value="RVT_2"/>
</dbReference>
<dbReference type="Pfam" id="PF14223">
    <property type="entry name" value="Retrotran_gag_2"/>
    <property type="match status" value="1"/>
</dbReference>
<feature type="compositionally biased region" description="Basic and acidic residues" evidence="1">
    <location>
        <begin position="813"/>
        <end position="822"/>
    </location>
</feature>
<feature type="domain" description="Reverse transcriptase Ty1/copia-type" evidence="2">
    <location>
        <begin position="534"/>
        <end position="627"/>
    </location>
</feature>
<accession>A0A699HXS5</accession>
<feature type="region of interest" description="Disordered" evidence="1">
    <location>
        <begin position="790"/>
        <end position="822"/>
    </location>
</feature>
<evidence type="ECO:0000259" key="2">
    <source>
        <dbReference type="Pfam" id="PF07727"/>
    </source>
</evidence>
<dbReference type="Pfam" id="PF07727">
    <property type="entry name" value="RVT_2"/>
    <property type="match status" value="1"/>
</dbReference>
<dbReference type="AlphaFoldDB" id="A0A699HXS5"/>
<organism evidence="3">
    <name type="scientific">Tanacetum cinerariifolium</name>
    <name type="common">Dalmatian daisy</name>
    <name type="synonym">Chrysanthemum cinerariifolium</name>
    <dbReference type="NCBI Taxonomy" id="118510"/>
    <lineage>
        <taxon>Eukaryota</taxon>
        <taxon>Viridiplantae</taxon>
        <taxon>Streptophyta</taxon>
        <taxon>Embryophyta</taxon>
        <taxon>Tracheophyta</taxon>
        <taxon>Spermatophyta</taxon>
        <taxon>Magnoliopsida</taxon>
        <taxon>eudicotyledons</taxon>
        <taxon>Gunneridae</taxon>
        <taxon>Pentapetalae</taxon>
        <taxon>asterids</taxon>
        <taxon>campanulids</taxon>
        <taxon>Asterales</taxon>
        <taxon>Asteraceae</taxon>
        <taxon>Asteroideae</taxon>
        <taxon>Anthemideae</taxon>
        <taxon>Anthemidinae</taxon>
        <taxon>Tanacetum</taxon>
    </lineage>
</organism>
<feature type="compositionally biased region" description="Low complexity" evidence="1">
    <location>
        <begin position="794"/>
        <end position="809"/>
    </location>
</feature>
<dbReference type="EMBL" id="BKCJ010219399">
    <property type="protein sequence ID" value="GEY88788.1"/>
    <property type="molecule type" value="Genomic_DNA"/>
</dbReference>
<evidence type="ECO:0000313" key="3">
    <source>
        <dbReference type="EMBL" id="GEY88788.1"/>
    </source>
</evidence>
<reference evidence="3" key="1">
    <citation type="journal article" date="2019" name="Sci. Rep.">
        <title>Draft genome of Tanacetum cinerariifolium, the natural source of mosquito coil.</title>
        <authorList>
            <person name="Yamashiro T."/>
            <person name="Shiraishi A."/>
            <person name="Satake H."/>
            <person name="Nakayama K."/>
        </authorList>
    </citation>
    <scope>NUCLEOTIDE SEQUENCE</scope>
</reference>
<sequence length="883" mass="100151">MNSVINCLTTKSTWVDLILYHEGPSNVKESRVIDLKLCYNTFKFKEGEYLAQTFTKYKALMNELVNNGIKLSKLEINTGFINGLPKKWLSFCQSLRNTNNVKESELPSLFGKLKYEENLIDSIYETEKNKSLVYATPLPTAFFSSFIIQDIQDSPDDEEDTKSSTMQKELTKLNVTNVARRVTLQETVSQKLQGALAEENDVVSKEGTINGEWVKISMRKVHTILEMVDNDDRKVCLDYVCIDLNYVKEQRSNLLSKHRNLVHELNACKEQLLVLKQAKLDFLTIQHVNTEILKENKNLRTELKDLKAITKTRLNRDLFFVKSSAADTKVIIPGVERPCLSEAKGFILTNHDTGRILPSESQRNTTNSLVALTDSSATDYDSADESLVCSIPLPSLKKLDGAEPISGLKTLKSILRSKSTFKAKALKDVTINELSSAPTKGNKSTSASKVNSALFGLMKKLIMVTSLDTHLFPKPFVFNMRRPQNEETYHITFDESPNAIKFTKLLVDNINIAKSERYPPDEYLHPYEPSQRNKRDETRIVIKNKARLVGQGYNQQEDIEYDETFALVARLESIMIFLAFSTYMNFILYQMDVKNAFLNGKLKEEVYLKQPSGFENNSDYAGCNINKKSTSDACQLPRDKLVSWSAKKQQSVAMFLACGSLNHTTTDHYDIKWLKRGEVLQAKKAEALKSNRADSSNANRFKTPTQSGCSRHMTGVKSYMHKYMELPGPKMVFGDDSTCTTEEIAHLSTSVMKMGFLKTSLLLTHLNKILLLRGKIEPYECPKPVVFETEVSSDQTDQTDQNDQPIQNDEILNDDHSEHSNHTNDEQIIDRAGMLTRAMAKQLSTASAHECLVVDFLSKKEPKKVFEAPKHPRWVDAMQDELN</sequence>
<proteinExistence type="predicted"/>
<protein>
    <submittedName>
        <fullName evidence="3">Retrovirus-related Pol polyprotein from transposon TNT 1-94</fullName>
    </submittedName>
</protein>
<gene>
    <name evidence="3" type="ORF">Tci_460762</name>
</gene>